<protein>
    <recommendedName>
        <fullName evidence="4">Terpene synthase N-terminal domain-containing protein</fullName>
    </recommendedName>
</protein>
<dbReference type="Gene3D" id="1.10.600.10">
    <property type="entry name" value="Farnesyl Diphosphate Synthase"/>
    <property type="match status" value="1"/>
</dbReference>
<dbReference type="InterPro" id="IPR001906">
    <property type="entry name" value="Terpene_synth_N"/>
</dbReference>
<dbReference type="PANTHER" id="PTHR31225:SF93">
    <property type="entry name" value="ALPHA-HUMULENE_(-)-(E)-BETA-CARYOPHYLLENE SYNTHASE"/>
    <property type="match status" value="1"/>
</dbReference>
<name>A0ABD3B1B2_9GENT</name>
<gene>
    <name evidence="5" type="ORF">ACH5RR_000492</name>
</gene>
<proteinExistence type="predicted"/>
<dbReference type="SUPFAM" id="SSF48576">
    <property type="entry name" value="Terpenoid synthases"/>
    <property type="match status" value="1"/>
</dbReference>
<dbReference type="GO" id="GO:0016829">
    <property type="term" value="F:lyase activity"/>
    <property type="evidence" value="ECO:0007669"/>
    <property type="project" value="UniProtKB-KW"/>
</dbReference>
<dbReference type="AlphaFoldDB" id="A0ABD3B1B2"/>
<dbReference type="Pfam" id="PF01397">
    <property type="entry name" value="Terpene_synth"/>
    <property type="match status" value="1"/>
</dbReference>
<feature type="domain" description="Terpene synthase N-terminal" evidence="4">
    <location>
        <begin position="2"/>
        <end position="65"/>
    </location>
</feature>
<dbReference type="InterPro" id="IPR008930">
    <property type="entry name" value="Terpenoid_cyclase/PrenylTrfase"/>
</dbReference>
<evidence type="ECO:0000256" key="2">
    <source>
        <dbReference type="ARBA" id="ARBA00022842"/>
    </source>
</evidence>
<evidence type="ECO:0000256" key="3">
    <source>
        <dbReference type="ARBA" id="ARBA00023239"/>
    </source>
</evidence>
<dbReference type="InterPro" id="IPR036965">
    <property type="entry name" value="Terpene_synth_N_sf"/>
</dbReference>
<sequence length="137" mass="15882">MDASGKFKEYLATDMRGLLSLYQAVHVRTHGDSILEEALAFTSVRLKSRAQYMIPILAKQVKYALQQTLCKGIPGVKARHYISIYEEDETNDNPLLLRLAKLDFNSLQMLHKQELDELLRYVRNLMHRYLGLLLKVM</sequence>
<evidence type="ECO:0000313" key="6">
    <source>
        <dbReference type="Proteomes" id="UP001630127"/>
    </source>
</evidence>
<evidence type="ECO:0000259" key="4">
    <source>
        <dbReference type="Pfam" id="PF01397"/>
    </source>
</evidence>
<dbReference type="InterPro" id="IPR008949">
    <property type="entry name" value="Isoprenoid_synthase_dom_sf"/>
</dbReference>
<comment type="pathway">
    <text evidence="1">Secondary metabolite biosynthesis; terpenoid biosynthesis.</text>
</comment>
<comment type="caution">
    <text evidence="5">The sequence shown here is derived from an EMBL/GenBank/DDBJ whole genome shotgun (WGS) entry which is preliminary data.</text>
</comment>
<dbReference type="EMBL" id="JBJUIK010000001">
    <property type="protein sequence ID" value="KAL3537126.1"/>
    <property type="molecule type" value="Genomic_DNA"/>
</dbReference>
<reference evidence="5 6" key="1">
    <citation type="submission" date="2024-11" db="EMBL/GenBank/DDBJ databases">
        <title>A near-complete genome assembly of Cinchona calisaya.</title>
        <authorList>
            <person name="Lian D.C."/>
            <person name="Zhao X.W."/>
            <person name="Wei L."/>
        </authorList>
    </citation>
    <scope>NUCLEOTIDE SEQUENCE [LARGE SCALE GENOMIC DNA]</scope>
    <source>
        <tissue evidence="5">Nenye</tissue>
    </source>
</reference>
<keyword evidence="3" id="KW-0456">Lyase</keyword>
<dbReference type="PANTHER" id="PTHR31225">
    <property type="entry name" value="OS04G0344100 PROTEIN-RELATED"/>
    <property type="match status" value="1"/>
</dbReference>
<accession>A0ABD3B1B2</accession>
<evidence type="ECO:0000256" key="1">
    <source>
        <dbReference type="ARBA" id="ARBA00004721"/>
    </source>
</evidence>
<organism evidence="5 6">
    <name type="scientific">Cinchona calisaya</name>
    <dbReference type="NCBI Taxonomy" id="153742"/>
    <lineage>
        <taxon>Eukaryota</taxon>
        <taxon>Viridiplantae</taxon>
        <taxon>Streptophyta</taxon>
        <taxon>Embryophyta</taxon>
        <taxon>Tracheophyta</taxon>
        <taxon>Spermatophyta</taxon>
        <taxon>Magnoliopsida</taxon>
        <taxon>eudicotyledons</taxon>
        <taxon>Gunneridae</taxon>
        <taxon>Pentapetalae</taxon>
        <taxon>asterids</taxon>
        <taxon>lamiids</taxon>
        <taxon>Gentianales</taxon>
        <taxon>Rubiaceae</taxon>
        <taxon>Cinchonoideae</taxon>
        <taxon>Cinchoneae</taxon>
        <taxon>Cinchona</taxon>
    </lineage>
</organism>
<dbReference type="SUPFAM" id="SSF48239">
    <property type="entry name" value="Terpenoid cyclases/Protein prenyltransferases"/>
    <property type="match status" value="1"/>
</dbReference>
<dbReference type="InterPro" id="IPR050148">
    <property type="entry name" value="Terpene_synthase-like"/>
</dbReference>
<dbReference type="Gene3D" id="1.50.10.130">
    <property type="entry name" value="Terpene synthase, N-terminal domain"/>
    <property type="match status" value="1"/>
</dbReference>
<keyword evidence="6" id="KW-1185">Reference proteome</keyword>
<keyword evidence="2" id="KW-0460">Magnesium</keyword>
<dbReference type="Proteomes" id="UP001630127">
    <property type="component" value="Unassembled WGS sequence"/>
</dbReference>
<evidence type="ECO:0000313" key="5">
    <source>
        <dbReference type="EMBL" id="KAL3537126.1"/>
    </source>
</evidence>